<dbReference type="EMBL" id="RDQH01000331">
    <property type="protein sequence ID" value="RXH98016.1"/>
    <property type="molecule type" value="Genomic_DNA"/>
</dbReference>
<dbReference type="Proteomes" id="UP000290289">
    <property type="component" value="Chromosome 5"/>
</dbReference>
<dbReference type="AlphaFoldDB" id="A0A498JSJ4"/>
<reference evidence="1 2" key="1">
    <citation type="submission" date="2018-10" db="EMBL/GenBank/DDBJ databases">
        <title>A high-quality apple genome assembly.</title>
        <authorList>
            <person name="Hu J."/>
        </authorList>
    </citation>
    <scope>NUCLEOTIDE SEQUENCE [LARGE SCALE GENOMIC DNA]</scope>
    <source>
        <strain evidence="2">cv. HFTH1</strain>
        <tissue evidence="1">Young leaf</tissue>
    </source>
</reference>
<proteinExistence type="predicted"/>
<accession>A0A498JSJ4</accession>
<evidence type="ECO:0000313" key="2">
    <source>
        <dbReference type="Proteomes" id="UP000290289"/>
    </source>
</evidence>
<organism evidence="1 2">
    <name type="scientific">Malus domestica</name>
    <name type="common">Apple</name>
    <name type="synonym">Pyrus malus</name>
    <dbReference type="NCBI Taxonomy" id="3750"/>
    <lineage>
        <taxon>Eukaryota</taxon>
        <taxon>Viridiplantae</taxon>
        <taxon>Streptophyta</taxon>
        <taxon>Embryophyta</taxon>
        <taxon>Tracheophyta</taxon>
        <taxon>Spermatophyta</taxon>
        <taxon>Magnoliopsida</taxon>
        <taxon>eudicotyledons</taxon>
        <taxon>Gunneridae</taxon>
        <taxon>Pentapetalae</taxon>
        <taxon>rosids</taxon>
        <taxon>fabids</taxon>
        <taxon>Rosales</taxon>
        <taxon>Rosaceae</taxon>
        <taxon>Amygdaloideae</taxon>
        <taxon>Maleae</taxon>
        <taxon>Malus</taxon>
    </lineage>
</organism>
<evidence type="ECO:0000313" key="1">
    <source>
        <dbReference type="EMBL" id="RXH98016.1"/>
    </source>
</evidence>
<protein>
    <submittedName>
        <fullName evidence="1">Uncharacterized protein</fullName>
    </submittedName>
</protein>
<keyword evidence="2" id="KW-1185">Reference proteome</keyword>
<comment type="caution">
    <text evidence="1">The sequence shown here is derived from an EMBL/GenBank/DDBJ whole genome shotgun (WGS) entry which is preliminary data.</text>
</comment>
<sequence>MIDECCSTAILESEDTWKEEEEEESRDLYFYKVFKVYAQLWKFQQFVGIYSIQLGQPKSLQFQQQRSPLFPKGKFLFSFLHSESSKSSSISFDFCNFDSTTWTCFVLSATLPIFHQNHISNSSNFEHDDMPGEASTHDQDVFSFYEDEQHSNGFKEVLTCSCCFL</sequence>
<name>A0A498JSJ4_MALDO</name>
<gene>
    <name evidence="1" type="ORF">DVH24_010341</name>
</gene>